<keyword evidence="1" id="KW-0175">Coiled coil</keyword>
<reference evidence="2" key="1">
    <citation type="submission" date="2022-10" db="EMBL/GenBank/DDBJ databases">
        <title>Complete genome of Ep21-8.</title>
        <authorList>
            <person name="Kang Y.-R."/>
            <person name="Kim D.-H."/>
        </authorList>
    </citation>
    <scope>NUCLEOTIDE SEQUENCE</scope>
    <source>
        <strain evidence="2">Ep21-8</strain>
    </source>
</reference>
<feature type="coiled-coil region" evidence="1">
    <location>
        <begin position="50"/>
        <end position="114"/>
    </location>
</feature>
<dbReference type="InterPro" id="IPR019659">
    <property type="entry name" value="DUF2514"/>
</dbReference>
<dbReference type="Proteomes" id="UP001223683">
    <property type="component" value="Chromosome"/>
</dbReference>
<evidence type="ECO:0000313" key="3">
    <source>
        <dbReference type="Proteomes" id="UP001223683"/>
    </source>
</evidence>
<dbReference type="GeneID" id="72528492"/>
<proteinExistence type="predicted"/>
<sequence>MVGERLWKPLALIALVALLLWGLSTWRYASGYAAGNRLAEQAWQLKWETRNREEETARANRERGERAEEQRRWQAMIKVKQNADQQLEQIKADAARSTADVERLRCTLSQLRQQLADRSPCRVSTAGGASSASAAAGFLFADVLGESLQRNAALAAYADRARAAGLACERLYDAVTPLRAP</sequence>
<dbReference type="Pfam" id="PF10721">
    <property type="entry name" value="DUF2514"/>
    <property type="match status" value="1"/>
</dbReference>
<dbReference type="AlphaFoldDB" id="A0AAQ3H5B1"/>
<dbReference type="EMBL" id="CP118390">
    <property type="protein sequence ID" value="WDU92541.1"/>
    <property type="molecule type" value="Genomic_DNA"/>
</dbReference>
<protein>
    <submittedName>
        <fullName evidence="2">DUF2514 family protein</fullName>
    </submittedName>
</protein>
<evidence type="ECO:0000313" key="2">
    <source>
        <dbReference type="EMBL" id="WDU92541.1"/>
    </source>
</evidence>
<evidence type="ECO:0000256" key="1">
    <source>
        <dbReference type="SAM" id="Coils"/>
    </source>
</evidence>
<dbReference type="RefSeq" id="WP_041692512.1">
    <property type="nucleotide sequence ID" value="NC_013508.1"/>
</dbReference>
<gene>
    <name evidence="2" type="ORF">PWJ79_07985</name>
</gene>
<organism evidence="2 3">
    <name type="scientific">Edwardsiella piscicida</name>
    <dbReference type="NCBI Taxonomy" id="1263550"/>
    <lineage>
        <taxon>Bacteria</taxon>
        <taxon>Pseudomonadati</taxon>
        <taxon>Pseudomonadota</taxon>
        <taxon>Gammaproteobacteria</taxon>
        <taxon>Enterobacterales</taxon>
        <taxon>Hafniaceae</taxon>
        <taxon>Edwardsiella</taxon>
    </lineage>
</organism>
<accession>A0AAQ3H5B1</accession>
<name>A0AAQ3H5B1_EDWPI</name>